<dbReference type="Pfam" id="PF00732">
    <property type="entry name" value="GMC_oxred_N"/>
    <property type="match status" value="1"/>
</dbReference>
<keyword evidence="4 6" id="KW-0274">FAD</keyword>
<dbReference type="Gene3D" id="4.10.450.10">
    <property type="entry name" value="Glucose Oxidase, domain 2"/>
    <property type="match status" value="1"/>
</dbReference>
<dbReference type="InterPro" id="IPR012132">
    <property type="entry name" value="GMC_OxRdtase"/>
</dbReference>
<evidence type="ECO:0000256" key="3">
    <source>
        <dbReference type="ARBA" id="ARBA00022630"/>
    </source>
</evidence>
<accession>A0A833S9R8</accession>
<dbReference type="Gene3D" id="3.30.560.10">
    <property type="entry name" value="Glucose Oxidase, domain 3"/>
    <property type="match status" value="1"/>
</dbReference>
<keyword evidence="7" id="KW-1133">Transmembrane helix</keyword>
<feature type="transmembrane region" description="Helical" evidence="7">
    <location>
        <begin position="51"/>
        <end position="73"/>
    </location>
</feature>
<dbReference type="PANTHER" id="PTHR11552">
    <property type="entry name" value="GLUCOSE-METHANOL-CHOLINE GMC OXIDOREDUCTASE"/>
    <property type="match status" value="1"/>
</dbReference>
<keyword evidence="5" id="KW-0560">Oxidoreductase</keyword>
<dbReference type="Gene3D" id="3.50.50.60">
    <property type="entry name" value="FAD/NAD(P)-binding domain"/>
    <property type="match status" value="2"/>
</dbReference>
<comment type="similarity">
    <text evidence="2 6">Belongs to the GMC oxidoreductase family.</text>
</comment>
<dbReference type="SUPFAM" id="SSF51905">
    <property type="entry name" value="FAD/NAD(P)-binding domain"/>
    <property type="match status" value="1"/>
</dbReference>
<keyword evidence="7" id="KW-0812">Transmembrane</keyword>
<dbReference type="InterPro" id="IPR027424">
    <property type="entry name" value="Glucose_Oxidase_domain_2"/>
</dbReference>
<evidence type="ECO:0000256" key="6">
    <source>
        <dbReference type="RuleBase" id="RU003968"/>
    </source>
</evidence>
<dbReference type="AlphaFoldDB" id="A0A833S9R8"/>
<sequence>MDGRISYVYANDFGDVILKAPYFYMDAMFAQFYQLQEDSHRHDSLNLQGTMLRAFAVILLLSFAQCILPPAILETVYEFLSKIPTADNDVVADETSMTKEYDFVVIGAGSAGSVLTNRLTENPEWSVLLLEEGRDEIFLTDIPLLAPVLHITDYVRLHKSEPRPQNEDGTGGYCLSMNEGRCNLPGGRAVGGGSVVNFMIYSRGSPADYDAWAAQGNPGWSYRDVLPYFIKSENCKLLDQDVRFHGHGGYLDVTSSPYVSPLRDRFLQAGVELGYDVIDYNADELIGFSTAQVHLRNGHRVSASKAFLRPIRDRENFHLSKLSRATRILVDRNTKTAVAVEFIKNGKTRFVYARKEIILSAGTLNSPQLLMLSGIGPKSHLESLNINVIEDLPVGYNLQDHVSMSALTFLVNESVTIVEPRLVSNLANTVDYFVKGTGPLTVPGGAECLAFIDTKQDYPEASLKKFQVNNSNFRNKKRLKRYNNKRAFFQPPDVTTINVNSNYLRNYLDSVTRRKTKMAQVPDIELVLGISALTGDTSGSYRGLLGLTDEFYKEVFTGYEGFDAFTIVPVLLQPKSRGRVTLRSCDPLDRPIFEINYYDHEDDLATMVRGIKKVVTFEVRDHQFLFINTTIAVDILYYRKMTFQWLLQAIKVASTKAFKRFNATLLPVAFPGCKHISFDSNPYWACVARHVSTTLGHFVGTCKMAPRRNSGVVDHRLRVHGINGLRVVDTSIIPTIIAGHTNAVAYMIAEKAADMIKEDWKMANSPRRMSFNTFNPLA</sequence>
<comment type="caution">
    <text evidence="10">The sequence shown here is derived from an EMBL/GenBank/DDBJ whole genome shotgun (WGS) entry which is preliminary data.</text>
</comment>
<evidence type="ECO:0000256" key="2">
    <source>
        <dbReference type="ARBA" id="ARBA00010790"/>
    </source>
</evidence>
<dbReference type="InterPro" id="IPR000172">
    <property type="entry name" value="GMC_OxRdtase_N"/>
</dbReference>
<evidence type="ECO:0000259" key="8">
    <source>
        <dbReference type="PROSITE" id="PS00623"/>
    </source>
</evidence>
<organism evidence="10 11">
    <name type="scientific">Frieseomelitta varia</name>
    <dbReference type="NCBI Taxonomy" id="561572"/>
    <lineage>
        <taxon>Eukaryota</taxon>
        <taxon>Metazoa</taxon>
        <taxon>Ecdysozoa</taxon>
        <taxon>Arthropoda</taxon>
        <taxon>Hexapoda</taxon>
        <taxon>Insecta</taxon>
        <taxon>Pterygota</taxon>
        <taxon>Neoptera</taxon>
        <taxon>Endopterygota</taxon>
        <taxon>Hymenoptera</taxon>
        <taxon>Apocrita</taxon>
        <taxon>Aculeata</taxon>
        <taxon>Apoidea</taxon>
        <taxon>Anthophila</taxon>
        <taxon>Apidae</taxon>
        <taxon>Frieseomelitta</taxon>
    </lineage>
</organism>
<evidence type="ECO:0000256" key="4">
    <source>
        <dbReference type="ARBA" id="ARBA00022827"/>
    </source>
</evidence>
<keyword evidence="3 6" id="KW-0285">Flavoprotein</keyword>
<feature type="domain" description="Glucose-methanol-choline oxidoreductase N-terminal" evidence="9">
    <location>
        <begin position="362"/>
        <end position="376"/>
    </location>
</feature>
<dbReference type="InterPro" id="IPR007867">
    <property type="entry name" value="GMC_OxRtase_C"/>
</dbReference>
<feature type="domain" description="Glucose-methanol-choline oxidoreductase N-terminal" evidence="8">
    <location>
        <begin position="187"/>
        <end position="210"/>
    </location>
</feature>
<evidence type="ECO:0000256" key="1">
    <source>
        <dbReference type="ARBA" id="ARBA00001974"/>
    </source>
</evidence>
<reference evidence="10" key="1">
    <citation type="submission" date="2019-11" db="EMBL/GenBank/DDBJ databases">
        <title>The nuclear and mitochondrial genomes of Frieseomelitta varia - a highly eusocial stingless bee (Meliponini) with a permanently sterile worker caste.</title>
        <authorList>
            <person name="Freitas F.C.P."/>
            <person name="Lourenco A.P."/>
            <person name="Nunes F.M.F."/>
            <person name="Paschoal A.R."/>
            <person name="Abreu F.C.P."/>
            <person name="Barbin F.O."/>
            <person name="Bataglia L."/>
            <person name="Cardoso-Junior C.A.M."/>
            <person name="Cervoni M.S."/>
            <person name="Silva S.R."/>
            <person name="Dalarmi F."/>
            <person name="Del Lama M.A."/>
            <person name="Depintor T.S."/>
            <person name="Ferreira K.M."/>
            <person name="Goria P.S."/>
            <person name="Jaskot M.C."/>
            <person name="Lago D.C."/>
            <person name="Luna-Lucena D."/>
            <person name="Moda L.M."/>
            <person name="Nascimento L."/>
            <person name="Pedrino M."/>
            <person name="Rabico F.O."/>
            <person name="Sanches F.C."/>
            <person name="Santos D.E."/>
            <person name="Santos C.G."/>
            <person name="Vieira J."/>
            <person name="Lopes T.F."/>
            <person name="Barchuk A.R."/>
            <person name="Hartfelder K."/>
            <person name="Simoes Z.L.P."/>
            <person name="Bitondi M.M.G."/>
            <person name="Pinheiro D.G."/>
        </authorList>
    </citation>
    <scope>NUCLEOTIDE SEQUENCE</scope>
    <source>
        <strain evidence="10">USP_RPSP 00005682</strain>
        <tissue evidence="10">Whole individual</tissue>
    </source>
</reference>
<evidence type="ECO:0000313" key="10">
    <source>
        <dbReference type="EMBL" id="KAF3430216.1"/>
    </source>
</evidence>
<dbReference type="InterPro" id="IPR036188">
    <property type="entry name" value="FAD/NAD-bd_sf"/>
</dbReference>
<dbReference type="SUPFAM" id="SSF54373">
    <property type="entry name" value="FAD-linked reductases, C-terminal domain"/>
    <property type="match status" value="2"/>
</dbReference>
<name>A0A833S9R8_9HYME</name>
<dbReference type="Proteomes" id="UP000655588">
    <property type="component" value="Unassembled WGS sequence"/>
</dbReference>
<dbReference type="PROSITE" id="PS00624">
    <property type="entry name" value="GMC_OXRED_2"/>
    <property type="match status" value="1"/>
</dbReference>
<proteinExistence type="inferred from homology"/>
<dbReference type="EMBL" id="WNWW01000089">
    <property type="protein sequence ID" value="KAF3430216.1"/>
    <property type="molecule type" value="Genomic_DNA"/>
</dbReference>
<evidence type="ECO:0000256" key="5">
    <source>
        <dbReference type="ARBA" id="ARBA00023002"/>
    </source>
</evidence>
<dbReference type="PANTHER" id="PTHR11552:SF216">
    <property type="entry name" value="GLUCOSE-METHANOL-CHOLINE OXIDOREDUCTASE N-TERMINAL DOMAIN-CONTAINING PROTEIN"/>
    <property type="match status" value="1"/>
</dbReference>
<evidence type="ECO:0000259" key="9">
    <source>
        <dbReference type="PROSITE" id="PS00624"/>
    </source>
</evidence>
<evidence type="ECO:0000256" key="7">
    <source>
        <dbReference type="SAM" id="Phobius"/>
    </source>
</evidence>
<comment type="cofactor">
    <cofactor evidence="1">
        <name>FAD</name>
        <dbReference type="ChEBI" id="CHEBI:57692"/>
    </cofactor>
</comment>
<dbReference type="Pfam" id="PF05199">
    <property type="entry name" value="GMC_oxred_C"/>
    <property type="match status" value="1"/>
</dbReference>
<dbReference type="GO" id="GO:0016614">
    <property type="term" value="F:oxidoreductase activity, acting on CH-OH group of donors"/>
    <property type="evidence" value="ECO:0007669"/>
    <property type="project" value="InterPro"/>
</dbReference>
<protein>
    <recommendedName>
        <fullName evidence="8 9">Glucose-methanol-choline oxidoreductase N-terminal domain-containing protein</fullName>
    </recommendedName>
</protein>
<evidence type="ECO:0000313" key="11">
    <source>
        <dbReference type="Proteomes" id="UP000655588"/>
    </source>
</evidence>
<gene>
    <name evidence="10" type="ORF">E2986_02928</name>
</gene>
<dbReference type="PROSITE" id="PS00623">
    <property type="entry name" value="GMC_OXRED_1"/>
    <property type="match status" value="1"/>
</dbReference>
<keyword evidence="7" id="KW-0472">Membrane</keyword>
<keyword evidence="11" id="KW-1185">Reference proteome</keyword>
<dbReference type="GO" id="GO:0050660">
    <property type="term" value="F:flavin adenine dinucleotide binding"/>
    <property type="evidence" value="ECO:0007669"/>
    <property type="project" value="InterPro"/>
</dbReference>